<feature type="region of interest" description="Disordered" evidence="1">
    <location>
        <begin position="228"/>
        <end position="255"/>
    </location>
</feature>
<sequence length="255" mass="28199">MMAEKIASTQQHLDILDIEDNLVLLKTGGAALVIQATAVNFDLLSEREQDAMIAAYSALLNSLSFPLQILIRSRKMDISTYLSSIDQQAKVQPNPYLRERMLTYKEFVGGLVQKGEILDKRFYVVIPYYEPVLGGGSIFDAFRGLLGMKSKPKTVSKAGLLQRAKTDLEPKRDHLVKQLSRLGIKARQLTTPELIELFYEIYNPEAARIQHLEGGVSQYTTALVEPAVAPPTPAATGPGVTPTKETPPQKIGEEM</sequence>
<feature type="compositionally biased region" description="Low complexity" evidence="1">
    <location>
        <begin position="234"/>
        <end position="243"/>
    </location>
</feature>
<evidence type="ECO:0000313" key="3">
    <source>
        <dbReference type="Proteomes" id="UP000228781"/>
    </source>
</evidence>
<comment type="caution">
    <text evidence="2">The sequence shown here is derived from an EMBL/GenBank/DDBJ whole genome shotgun (WGS) entry which is preliminary data.</text>
</comment>
<proteinExistence type="predicted"/>
<protein>
    <submittedName>
        <fullName evidence="2">Uncharacterized protein</fullName>
    </submittedName>
</protein>
<name>A0A2M8EIK0_UNCKA</name>
<organism evidence="2 3">
    <name type="scientific">candidate division WWE3 bacterium CG_4_9_14_0_2_um_filter_48_10</name>
    <dbReference type="NCBI Taxonomy" id="1975078"/>
    <lineage>
        <taxon>Bacteria</taxon>
        <taxon>Katanobacteria</taxon>
    </lineage>
</organism>
<dbReference type="AlphaFoldDB" id="A0A2M8EIK0"/>
<evidence type="ECO:0000313" key="2">
    <source>
        <dbReference type="EMBL" id="PJC22421.1"/>
    </source>
</evidence>
<dbReference type="Proteomes" id="UP000228781">
    <property type="component" value="Unassembled WGS sequence"/>
</dbReference>
<dbReference type="EMBL" id="PFSK01000037">
    <property type="protein sequence ID" value="PJC22421.1"/>
    <property type="molecule type" value="Genomic_DNA"/>
</dbReference>
<evidence type="ECO:0000256" key="1">
    <source>
        <dbReference type="SAM" id="MobiDB-lite"/>
    </source>
</evidence>
<accession>A0A2M8EIK0</accession>
<gene>
    <name evidence="2" type="ORF">CO059_02585</name>
</gene>
<reference evidence="3" key="1">
    <citation type="submission" date="2017-09" db="EMBL/GenBank/DDBJ databases">
        <title>Depth-based differentiation of microbial function through sediment-hosted aquifers and enrichment of novel symbionts in the deep terrestrial subsurface.</title>
        <authorList>
            <person name="Probst A.J."/>
            <person name="Ladd B."/>
            <person name="Jarett J.K."/>
            <person name="Geller-Mcgrath D.E."/>
            <person name="Sieber C.M.K."/>
            <person name="Emerson J.B."/>
            <person name="Anantharaman K."/>
            <person name="Thomas B.C."/>
            <person name="Malmstrom R."/>
            <person name="Stieglmeier M."/>
            <person name="Klingl A."/>
            <person name="Woyke T."/>
            <person name="Ryan C.M."/>
            <person name="Banfield J.F."/>
        </authorList>
    </citation>
    <scope>NUCLEOTIDE SEQUENCE [LARGE SCALE GENOMIC DNA]</scope>
</reference>